<name>A0ABU9YV55_9RHOO</name>
<proteinExistence type="inferred from homology"/>
<comment type="function">
    <text evidence="4">Involved in the assembly of lipopolysaccharide (LPS). Required for the translocation of LPS from the inner membrane to the outer membrane.</text>
</comment>
<reference evidence="6 7" key="1">
    <citation type="journal article" date="2018" name="Int. J. Syst. Evol. Microbiol.">
        <title>Uliginosibacterium sediminicola sp. nov., isolated from freshwater sediment.</title>
        <authorList>
            <person name="Hwang W.M."/>
            <person name="Kim S.M."/>
            <person name="Kang K."/>
            <person name="Ahn T.Y."/>
        </authorList>
    </citation>
    <scope>NUCLEOTIDE SEQUENCE [LARGE SCALE GENOMIC DNA]</scope>
    <source>
        <strain evidence="6 7">M1-21</strain>
    </source>
</reference>
<protein>
    <recommendedName>
        <fullName evidence="4">Lipopolysaccharide export system protein LptA</fullName>
    </recommendedName>
</protein>
<feature type="domain" description="Organic solvent tolerance-like N-terminal" evidence="5">
    <location>
        <begin position="39"/>
        <end position="151"/>
    </location>
</feature>
<keyword evidence="7" id="KW-1185">Reference proteome</keyword>
<sequence precursor="true">MTAARTSIFGLMGLACALALSATPVKAERADRDKPVVMRADSATYDDVRKTRTLQGRVRITQGSLVILADKLEISLDATGYEHAVAIGGENGLAHLQQKREGRNEMVYAEAERIEYDSSTEIAKLIKRAWVHMGKGDEACGDYLEYNGQTESYRVLSNPNGKLEDQLTMISPSKSGQASTCVRKK</sequence>
<dbReference type="Pfam" id="PF03968">
    <property type="entry name" value="LptD_N"/>
    <property type="match status" value="1"/>
</dbReference>
<keyword evidence="2 4" id="KW-0732">Signal</keyword>
<keyword evidence="1 4" id="KW-0813">Transport</keyword>
<dbReference type="NCBIfam" id="TIGR03002">
    <property type="entry name" value="outer_YhbN_LptA"/>
    <property type="match status" value="1"/>
</dbReference>
<comment type="similarity">
    <text evidence="4">Belongs to the LptA family.</text>
</comment>
<accession>A0ABU9YV55</accession>
<keyword evidence="3 4" id="KW-0574">Periplasm</keyword>
<dbReference type="PROSITE" id="PS51257">
    <property type="entry name" value="PROKAR_LIPOPROTEIN"/>
    <property type="match status" value="1"/>
</dbReference>
<dbReference type="EMBL" id="JBDIVE010000002">
    <property type="protein sequence ID" value="MEN3067605.1"/>
    <property type="molecule type" value="Genomic_DNA"/>
</dbReference>
<evidence type="ECO:0000259" key="5">
    <source>
        <dbReference type="Pfam" id="PF03968"/>
    </source>
</evidence>
<dbReference type="HAMAP" id="MF_01914">
    <property type="entry name" value="LPS_assembly_LptA"/>
    <property type="match status" value="1"/>
</dbReference>
<comment type="subcellular location">
    <subcellularLocation>
        <location evidence="4">Periplasm</location>
    </subcellularLocation>
</comment>
<evidence type="ECO:0000256" key="2">
    <source>
        <dbReference type="ARBA" id="ARBA00022729"/>
    </source>
</evidence>
<comment type="subunit">
    <text evidence="4">Component of the lipopolysaccharide transport and assembly complex.</text>
</comment>
<feature type="chain" id="PRO_5044937630" description="Lipopolysaccharide export system protein LptA" evidence="4">
    <location>
        <begin position="28"/>
        <end position="185"/>
    </location>
</feature>
<dbReference type="PANTHER" id="PTHR36504">
    <property type="entry name" value="LIPOPOLYSACCHARIDE EXPORT SYSTEM PROTEIN LPTA"/>
    <property type="match status" value="1"/>
</dbReference>
<comment type="caution">
    <text evidence="6">The sequence shown here is derived from an EMBL/GenBank/DDBJ whole genome shotgun (WGS) entry which is preliminary data.</text>
</comment>
<evidence type="ECO:0000256" key="1">
    <source>
        <dbReference type="ARBA" id="ARBA00022448"/>
    </source>
</evidence>
<dbReference type="Proteomes" id="UP001410394">
    <property type="component" value="Unassembled WGS sequence"/>
</dbReference>
<evidence type="ECO:0000313" key="7">
    <source>
        <dbReference type="Proteomes" id="UP001410394"/>
    </source>
</evidence>
<dbReference type="RefSeq" id="WP_345918375.1">
    <property type="nucleotide sequence ID" value="NZ_JBDIVE010000002.1"/>
</dbReference>
<dbReference type="Gene3D" id="2.60.450.10">
    <property type="entry name" value="Lipopolysaccharide (LPS) transport protein A like domain"/>
    <property type="match status" value="1"/>
</dbReference>
<gene>
    <name evidence="4 6" type="primary">lptA</name>
    <name evidence="6" type="ORF">ABDB84_03875</name>
</gene>
<evidence type="ECO:0000256" key="4">
    <source>
        <dbReference type="HAMAP-Rule" id="MF_01914"/>
    </source>
</evidence>
<feature type="signal peptide" evidence="4">
    <location>
        <begin position="1"/>
        <end position="27"/>
    </location>
</feature>
<dbReference type="InterPro" id="IPR014340">
    <property type="entry name" value="LptA"/>
</dbReference>
<dbReference type="InterPro" id="IPR052037">
    <property type="entry name" value="LPS_export_LptA"/>
</dbReference>
<organism evidence="6 7">
    <name type="scientific">Uliginosibacterium sediminicola</name>
    <dbReference type="NCBI Taxonomy" id="2024550"/>
    <lineage>
        <taxon>Bacteria</taxon>
        <taxon>Pseudomonadati</taxon>
        <taxon>Pseudomonadota</taxon>
        <taxon>Betaproteobacteria</taxon>
        <taxon>Rhodocyclales</taxon>
        <taxon>Zoogloeaceae</taxon>
        <taxon>Uliginosibacterium</taxon>
    </lineage>
</organism>
<dbReference type="PANTHER" id="PTHR36504:SF1">
    <property type="entry name" value="LIPOPOLYSACCHARIDE EXPORT SYSTEM PROTEIN LPTA"/>
    <property type="match status" value="1"/>
</dbReference>
<evidence type="ECO:0000313" key="6">
    <source>
        <dbReference type="EMBL" id="MEN3067605.1"/>
    </source>
</evidence>
<dbReference type="InterPro" id="IPR005653">
    <property type="entry name" value="OstA-like_N"/>
</dbReference>
<evidence type="ECO:0000256" key="3">
    <source>
        <dbReference type="ARBA" id="ARBA00022764"/>
    </source>
</evidence>